<evidence type="ECO:0000313" key="1">
    <source>
        <dbReference type="EMBL" id="MFB6392676.1"/>
    </source>
</evidence>
<dbReference type="EMBL" id="JBCGDC010000011">
    <property type="protein sequence ID" value="MFB6392676.1"/>
    <property type="molecule type" value="Genomic_DNA"/>
</dbReference>
<gene>
    <name evidence="1" type="ORF">AAFH96_06090</name>
</gene>
<name>A0ABV5CKZ1_9ACTN</name>
<organism evidence="1 2">
    <name type="scientific">Polymorphospora lycopeni</name>
    <dbReference type="NCBI Taxonomy" id="3140240"/>
    <lineage>
        <taxon>Bacteria</taxon>
        <taxon>Bacillati</taxon>
        <taxon>Actinomycetota</taxon>
        <taxon>Actinomycetes</taxon>
        <taxon>Micromonosporales</taxon>
        <taxon>Micromonosporaceae</taxon>
        <taxon>Polymorphospora</taxon>
    </lineage>
</organism>
<proteinExistence type="predicted"/>
<comment type="caution">
    <text evidence="1">The sequence shown here is derived from an EMBL/GenBank/DDBJ whole genome shotgun (WGS) entry which is preliminary data.</text>
</comment>
<accession>A0ABV5CKZ1</accession>
<reference evidence="1 2" key="1">
    <citation type="submission" date="2024-04" db="EMBL/GenBank/DDBJ databases">
        <title>Polymorphospora sp. isolated from Baiyangdian Lake in Xiong'an New Area.</title>
        <authorList>
            <person name="Zhang X."/>
            <person name="Liu J."/>
        </authorList>
    </citation>
    <scope>NUCLEOTIDE SEQUENCE [LARGE SCALE GENOMIC DNA]</scope>
    <source>
        <strain evidence="1 2">2-325</strain>
    </source>
</reference>
<dbReference type="Proteomes" id="UP001582793">
    <property type="component" value="Unassembled WGS sequence"/>
</dbReference>
<dbReference type="RefSeq" id="WP_375733392.1">
    <property type="nucleotide sequence ID" value="NZ_JBCGDC010000011.1"/>
</dbReference>
<keyword evidence="2" id="KW-1185">Reference proteome</keyword>
<protein>
    <submittedName>
        <fullName evidence="1">Uncharacterized protein</fullName>
    </submittedName>
</protein>
<sequence length="145" mass="15406">MTTTATAKLDRLEARAALAPTRPGPAAEFVQYAEGIINNEKVTVRIVDGRMHYETHAEGMRKLTRAEVLVAVAPPVQASPIARAAHVNRIATLSQLSNLGAPVVLVTATSRHTGYVIAQDDTHIRLTGGIVIALADLTDVGTYNA</sequence>
<evidence type="ECO:0000313" key="2">
    <source>
        <dbReference type="Proteomes" id="UP001582793"/>
    </source>
</evidence>